<protein>
    <recommendedName>
        <fullName evidence="3">Secreted protein</fullName>
    </recommendedName>
</protein>
<feature type="non-terminal residue" evidence="1">
    <location>
        <position position="73"/>
    </location>
</feature>
<evidence type="ECO:0008006" key="3">
    <source>
        <dbReference type="Google" id="ProtNLM"/>
    </source>
</evidence>
<comment type="caution">
    <text evidence="1">The sequence shown here is derived from an EMBL/GenBank/DDBJ whole genome shotgun (WGS) entry which is preliminary data.</text>
</comment>
<reference evidence="1 2" key="1">
    <citation type="submission" date="2022-01" db="EMBL/GenBank/DDBJ databases">
        <title>Identification and Characterization of Corynebacterium sp.</title>
        <authorList>
            <person name="Luo Q."/>
            <person name="Qu P."/>
            <person name="Chen Q."/>
        </authorList>
    </citation>
    <scope>NUCLEOTIDE SEQUENCE [LARGE SCALE GENOMIC DNA]</scope>
    <source>
        <strain evidence="1 2">MC-12</strain>
    </source>
</reference>
<organism evidence="1 2">
    <name type="scientific">Corynebacterium parakroppenstedtii</name>
    <dbReference type="NCBI Taxonomy" id="2828363"/>
    <lineage>
        <taxon>Bacteria</taxon>
        <taxon>Bacillati</taxon>
        <taxon>Actinomycetota</taxon>
        <taxon>Actinomycetes</taxon>
        <taxon>Mycobacteriales</taxon>
        <taxon>Corynebacteriaceae</taxon>
        <taxon>Corynebacterium</taxon>
    </lineage>
</organism>
<evidence type="ECO:0000313" key="2">
    <source>
        <dbReference type="Proteomes" id="UP001200604"/>
    </source>
</evidence>
<keyword evidence="2" id="KW-1185">Reference proteome</keyword>
<gene>
    <name evidence="1" type="ORF">L3H44_11125</name>
</gene>
<proteinExistence type="predicted"/>
<accession>A0ABS9HPE2</accession>
<sequence>MIQIILTFYYLFIWVWRTKKLFEFPVERDFANEKAFNAIQYPFPFQIFLRIRFFDVEVRFFGTAIYKFKNYSL</sequence>
<dbReference type="EMBL" id="JAKJKU010000096">
    <property type="protein sequence ID" value="MCF6774935.1"/>
    <property type="molecule type" value="Genomic_DNA"/>
</dbReference>
<evidence type="ECO:0000313" key="1">
    <source>
        <dbReference type="EMBL" id="MCF6774935.1"/>
    </source>
</evidence>
<name>A0ABS9HPE2_9CORY</name>
<dbReference type="Proteomes" id="UP001200604">
    <property type="component" value="Unassembled WGS sequence"/>
</dbReference>